<keyword evidence="6 10" id="KW-0472">Membrane</keyword>
<name>A0A8S3RB50_MYTED</name>
<keyword evidence="8 10" id="KW-0325">Glycoprotein</keyword>
<evidence type="ECO:0000313" key="14">
    <source>
        <dbReference type="Proteomes" id="UP000683360"/>
    </source>
</evidence>
<dbReference type="SUPFAM" id="SSF81321">
    <property type="entry name" value="Family A G protein-coupled receptor-like"/>
    <property type="match status" value="1"/>
</dbReference>
<evidence type="ECO:0000256" key="3">
    <source>
        <dbReference type="ARBA" id="ARBA00022692"/>
    </source>
</evidence>
<organism evidence="13 14">
    <name type="scientific">Mytilus edulis</name>
    <name type="common">Blue mussel</name>
    <dbReference type="NCBI Taxonomy" id="6550"/>
    <lineage>
        <taxon>Eukaryota</taxon>
        <taxon>Metazoa</taxon>
        <taxon>Spiralia</taxon>
        <taxon>Lophotrochozoa</taxon>
        <taxon>Mollusca</taxon>
        <taxon>Bivalvia</taxon>
        <taxon>Autobranchia</taxon>
        <taxon>Pteriomorphia</taxon>
        <taxon>Mytilida</taxon>
        <taxon>Mytiloidea</taxon>
        <taxon>Mytilidae</taxon>
        <taxon>Mytilinae</taxon>
        <taxon>Mytilus</taxon>
    </lineage>
</organism>
<dbReference type="PANTHER" id="PTHR45695">
    <property type="entry name" value="LEUCOKININ RECEPTOR-RELATED"/>
    <property type="match status" value="1"/>
</dbReference>
<evidence type="ECO:0000256" key="4">
    <source>
        <dbReference type="ARBA" id="ARBA00022989"/>
    </source>
</evidence>
<dbReference type="PROSITE" id="PS50262">
    <property type="entry name" value="G_PROTEIN_RECEP_F1_2"/>
    <property type="match status" value="1"/>
</dbReference>
<accession>A0A8S3RB50</accession>
<evidence type="ECO:0000256" key="11">
    <source>
        <dbReference type="SAM" id="MobiDB-lite"/>
    </source>
</evidence>
<dbReference type="Gene3D" id="3.20.170.30">
    <property type="match status" value="1"/>
</dbReference>
<keyword evidence="7 10" id="KW-0675">Receptor</keyword>
<dbReference type="PRINTS" id="PR00237">
    <property type="entry name" value="GPCRRHODOPSN"/>
</dbReference>
<dbReference type="PRINTS" id="PR00896">
    <property type="entry name" value="VASOPRESSINR"/>
</dbReference>
<feature type="transmembrane region" description="Helical" evidence="10">
    <location>
        <begin position="161"/>
        <end position="180"/>
    </location>
</feature>
<proteinExistence type="inferred from homology"/>
<keyword evidence="9 10" id="KW-0807">Transducer</keyword>
<comment type="caution">
    <text evidence="10">Lacks conserved residue(s) required for the propagation of feature annotation.</text>
</comment>
<dbReference type="Gene3D" id="1.20.1070.10">
    <property type="entry name" value="Rhodopsin 7-helix transmembrane proteins"/>
    <property type="match status" value="1"/>
</dbReference>
<dbReference type="GO" id="GO:0005000">
    <property type="term" value="F:vasopressin receptor activity"/>
    <property type="evidence" value="ECO:0007669"/>
    <property type="project" value="InterPro"/>
</dbReference>
<evidence type="ECO:0000256" key="8">
    <source>
        <dbReference type="ARBA" id="ARBA00023180"/>
    </source>
</evidence>
<feature type="transmembrane region" description="Helical" evidence="10">
    <location>
        <begin position="79"/>
        <end position="99"/>
    </location>
</feature>
<sequence>MDVNSTTVSTESFMDCGNDSDFILGNHTCSNNSYTDYNTDINSLYSSLKWIALCLLIGILSMNIIVISLLFASKRKSRMGFFVKNLAFSDLAVGLFFLLPETTFNWFEHEWTKYICYMYYGYFSMVAYYASTFSIVVLSVDRLYVIMRPVSTVSNGRVYRYGLALSAWIMALILGIHYAVYIKFYEDDGTCGHEFEYPKVILYFDVLVMLVLPIFTITICYILIFVTISRRHRGDLLSLKRKHKSTNESEGEIQGKDKIITTAKIKTIKLLFVVVIGGGNSNQRDREERPQTEGYGRPPFYQGCQNQERGQQHQRYDERRHGHDRGQRFGRYSDNNNSYQQGQGYNRDGHGRGQRYQGYSDNNHSYQQGQRYNRGGYQQYDDRRLQISGVEDLELKPLLSAKEVSMVIHGTNYNAWEKIKQTGLSRMGRDHIHFSAGEPGENGVISAFKDDIGPALRRACEEDFDSNYMQIYKAVKIVRSDMMATSSEFNGTFAADCQEKSVPRSLLTLVNMLLYGPDITTDSFSQETLSIAQMLIFNSHKRIQKSNRHAKSRETPSQMYLGIVIHCQTRKRG</sequence>
<dbReference type="GO" id="GO:0005886">
    <property type="term" value="C:plasma membrane"/>
    <property type="evidence" value="ECO:0007669"/>
    <property type="project" value="UniProtKB-SubCell"/>
</dbReference>
<keyword evidence="14" id="KW-1185">Reference proteome</keyword>
<feature type="domain" description="G-protein coupled receptors family 1 profile" evidence="12">
    <location>
        <begin position="62"/>
        <end position="276"/>
    </location>
</feature>
<evidence type="ECO:0000256" key="5">
    <source>
        <dbReference type="ARBA" id="ARBA00023040"/>
    </source>
</evidence>
<dbReference type="InterPro" id="IPR002745">
    <property type="entry name" value="Ptrans_KptA/Tpt1"/>
</dbReference>
<feature type="region of interest" description="Disordered" evidence="11">
    <location>
        <begin position="281"/>
        <end position="379"/>
    </location>
</feature>
<dbReference type="GO" id="GO:0016740">
    <property type="term" value="F:transferase activity"/>
    <property type="evidence" value="ECO:0007669"/>
    <property type="project" value="InterPro"/>
</dbReference>
<comment type="subcellular location">
    <subcellularLocation>
        <location evidence="1 10">Cell membrane</location>
        <topology evidence="1 10">Multi-pass membrane protein</topology>
    </subcellularLocation>
</comment>
<dbReference type="InterPro" id="IPR001817">
    <property type="entry name" value="Vasoprsn_rcpt"/>
</dbReference>
<feature type="transmembrane region" description="Helical" evidence="10">
    <location>
        <begin position="200"/>
        <end position="226"/>
    </location>
</feature>
<keyword evidence="5 10" id="KW-0297">G-protein coupled receptor</keyword>
<dbReference type="PANTHER" id="PTHR45695:SF9">
    <property type="entry name" value="LEUCOKININ RECEPTOR"/>
    <property type="match status" value="1"/>
</dbReference>
<evidence type="ECO:0000256" key="2">
    <source>
        <dbReference type="ARBA" id="ARBA00022475"/>
    </source>
</evidence>
<feature type="transmembrane region" description="Helical" evidence="10">
    <location>
        <begin position="50"/>
        <end position="72"/>
    </location>
</feature>
<evidence type="ECO:0000256" key="7">
    <source>
        <dbReference type="ARBA" id="ARBA00023170"/>
    </source>
</evidence>
<dbReference type="OrthoDB" id="419694at2759"/>
<evidence type="ECO:0000256" key="6">
    <source>
        <dbReference type="ARBA" id="ARBA00023136"/>
    </source>
</evidence>
<feature type="compositionally biased region" description="Basic and acidic residues" evidence="11">
    <location>
        <begin position="310"/>
        <end position="327"/>
    </location>
</feature>
<dbReference type="InterPro" id="IPR017452">
    <property type="entry name" value="GPCR_Rhodpsn_7TM"/>
</dbReference>
<keyword evidence="3 10" id="KW-0812">Transmembrane</keyword>
<dbReference type="InterPro" id="IPR000276">
    <property type="entry name" value="GPCR_Rhodpsn"/>
</dbReference>
<keyword evidence="4 10" id="KW-1133">Transmembrane helix</keyword>
<dbReference type="Proteomes" id="UP000683360">
    <property type="component" value="Unassembled WGS sequence"/>
</dbReference>
<dbReference type="EMBL" id="CAJPWZ010000937">
    <property type="protein sequence ID" value="CAG2204084.1"/>
    <property type="molecule type" value="Genomic_DNA"/>
</dbReference>
<evidence type="ECO:0000256" key="1">
    <source>
        <dbReference type="ARBA" id="ARBA00004651"/>
    </source>
</evidence>
<protein>
    <submittedName>
        <fullName evidence="13">NPSR1</fullName>
    </submittedName>
</protein>
<feature type="transmembrane region" description="Helical" evidence="10">
    <location>
        <begin position="119"/>
        <end position="140"/>
    </location>
</feature>
<comment type="similarity">
    <text evidence="10">Belongs to the G-protein coupled receptor 1 family. Vasopressin/oxytocin receptor subfamily.</text>
</comment>
<feature type="compositionally biased region" description="Low complexity" evidence="11">
    <location>
        <begin position="366"/>
        <end position="379"/>
    </location>
</feature>
<dbReference type="InterPro" id="IPR042081">
    <property type="entry name" value="RNA_2'-PTrans_C"/>
</dbReference>
<evidence type="ECO:0000259" key="12">
    <source>
        <dbReference type="PROSITE" id="PS50262"/>
    </source>
</evidence>
<dbReference type="AlphaFoldDB" id="A0A8S3RB50"/>
<dbReference type="Pfam" id="PF01885">
    <property type="entry name" value="PTS_2-RNA"/>
    <property type="match status" value="1"/>
</dbReference>
<keyword evidence="2" id="KW-1003">Cell membrane</keyword>
<dbReference type="SUPFAM" id="SSF56399">
    <property type="entry name" value="ADP-ribosylation"/>
    <property type="match status" value="1"/>
</dbReference>
<feature type="compositionally biased region" description="Low complexity" evidence="11">
    <location>
        <begin position="332"/>
        <end position="346"/>
    </location>
</feature>
<gene>
    <name evidence="13" type="ORF">MEDL_18566</name>
</gene>
<evidence type="ECO:0000256" key="10">
    <source>
        <dbReference type="RuleBase" id="RU046427"/>
    </source>
</evidence>
<dbReference type="CDD" id="cd00637">
    <property type="entry name" value="7tm_classA_rhodopsin-like"/>
    <property type="match status" value="1"/>
</dbReference>
<evidence type="ECO:0000313" key="13">
    <source>
        <dbReference type="EMBL" id="CAG2204084.1"/>
    </source>
</evidence>
<evidence type="ECO:0000256" key="9">
    <source>
        <dbReference type="ARBA" id="ARBA00023224"/>
    </source>
</evidence>
<comment type="caution">
    <text evidence="13">The sequence shown here is derived from an EMBL/GenBank/DDBJ whole genome shotgun (WGS) entry which is preliminary data.</text>
</comment>
<dbReference type="Pfam" id="PF00001">
    <property type="entry name" value="7tm_1"/>
    <property type="match status" value="1"/>
</dbReference>
<reference evidence="13" key="1">
    <citation type="submission" date="2021-03" db="EMBL/GenBank/DDBJ databases">
        <authorList>
            <person name="Bekaert M."/>
        </authorList>
    </citation>
    <scope>NUCLEOTIDE SEQUENCE</scope>
</reference>